<keyword evidence="3" id="KW-1185">Reference proteome</keyword>
<dbReference type="AlphaFoldDB" id="A0AAE8SQH8"/>
<evidence type="ECO:0000313" key="2">
    <source>
        <dbReference type="EMBL" id="SPN96473.1"/>
    </source>
</evidence>
<keyword evidence="1" id="KW-0732">Signal</keyword>
<accession>A0AAE8SQH8</accession>
<dbReference type="PANTHER" id="PTHR42060:SF1">
    <property type="entry name" value="NHL REPEAT-CONTAINING PROTEIN"/>
    <property type="match status" value="1"/>
</dbReference>
<name>A0AAE8SQH8_9PEZI</name>
<feature type="signal peptide" evidence="1">
    <location>
        <begin position="1"/>
        <end position="17"/>
    </location>
</feature>
<dbReference type="InterPro" id="IPR052998">
    <property type="entry name" value="Hetero-Diels-Alderase-like"/>
</dbReference>
<gene>
    <name evidence="2" type="ORF">DNG_00001</name>
</gene>
<evidence type="ECO:0000313" key="3">
    <source>
        <dbReference type="Proteomes" id="UP001187682"/>
    </source>
</evidence>
<evidence type="ECO:0000256" key="1">
    <source>
        <dbReference type="SAM" id="SignalP"/>
    </source>
</evidence>
<dbReference type="SUPFAM" id="SSF63829">
    <property type="entry name" value="Calcium-dependent phosphotriesterase"/>
    <property type="match status" value="1"/>
</dbReference>
<proteinExistence type="predicted"/>
<dbReference type="InterPro" id="IPR011042">
    <property type="entry name" value="6-blade_b-propeller_TolB-like"/>
</dbReference>
<comment type="caution">
    <text evidence="2">The sequence shown here is derived from an EMBL/GenBank/DDBJ whole genome shotgun (WGS) entry which is preliminary data.</text>
</comment>
<evidence type="ECO:0008006" key="4">
    <source>
        <dbReference type="Google" id="ProtNLM"/>
    </source>
</evidence>
<dbReference type="EMBL" id="ONZQ02000001">
    <property type="protein sequence ID" value="SPN96473.1"/>
    <property type="molecule type" value="Genomic_DNA"/>
</dbReference>
<sequence length="338" mass="35594">MFSKVAFFIAQLALVVAVDTLPSTVVTQLEEGSWLENIAVRPNGDLLATLLEPTPDIIIVRSPSSRQPKTEVLTSIPALTRLLGITEVSTGKHGKETYVIVGDNGSQSCSAYAVTFGRGRHRKPTVSKIIDFDADTTFVNGLTSIPGIDNAILVGDSAGRVGYLNLSAGTFDPFAFDYPALKPDNSADLKIGVNGIKISDGYLYFSNFNLLTLSRIAITPQGYPAPHADTELVADLATIGVIGLDDFAFDKHGNIYLTSNIDNKLVYVEVSTGKSTVVVGGDLEMTVAGDTAAAFGRGHSDSEMLYVVTAGGKGAPVGGNRTEGAKVVAVDTSKLHLA</sequence>
<dbReference type="Proteomes" id="UP001187682">
    <property type="component" value="Unassembled WGS sequence"/>
</dbReference>
<dbReference type="Gene3D" id="2.120.10.30">
    <property type="entry name" value="TolB, C-terminal domain"/>
    <property type="match status" value="1"/>
</dbReference>
<reference evidence="2" key="1">
    <citation type="submission" date="2018-03" db="EMBL/GenBank/DDBJ databases">
        <authorList>
            <person name="Guldener U."/>
        </authorList>
    </citation>
    <scope>NUCLEOTIDE SEQUENCE</scope>
</reference>
<dbReference type="PANTHER" id="PTHR42060">
    <property type="entry name" value="NHL REPEAT-CONTAINING PROTEIN-RELATED"/>
    <property type="match status" value="1"/>
</dbReference>
<feature type="chain" id="PRO_5042122128" description="SMP-30/Gluconolactonase/LRE-like region domain-containing protein" evidence="1">
    <location>
        <begin position="18"/>
        <end position="338"/>
    </location>
</feature>
<protein>
    <recommendedName>
        <fullName evidence="4">SMP-30/Gluconolactonase/LRE-like region domain-containing protein</fullName>
    </recommendedName>
</protein>
<organism evidence="2 3">
    <name type="scientific">Cephalotrichum gorgonifer</name>
    <dbReference type="NCBI Taxonomy" id="2041049"/>
    <lineage>
        <taxon>Eukaryota</taxon>
        <taxon>Fungi</taxon>
        <taxon>Dikarya</taxon>
        <taxon>Ascomycota</taxon>
        <taxon>Pezizomycotina</taxon>
        <taxon>Sordariomycetes</taxon>
        <taxon>Hypocreomycetidae</taxon>
        <taxon>Microascales</taxon>
        <taxon>Microascaceae</taxon>
        <taxon>Cephalotrichum</taxon>
    </lineage>
</organism>